<reference evidence="2 3" key="1">
    <citation type="submission" date="2020-08" db="EMBL/GenBank/DDBJ databases">
        <title>Sequencing the genomes of 1000 actinobacteria strains.</title>
        <authorList>
            <person name="Klenk H.-P."/>
        </authorList>
    </citation>
    <scope>NUCLEOTIDE SEQUENCE [LARGE SCALE GENOMIC DNA]</scope>
    <source>
        <strain evidence="2 3">DSM 43675</strain>
    </source>
</reference>
<gene>
    <name evidence="2" type="ORF">BKA00_003912</name>
</gene>
<feature type="transmembrane region" description="Helical" evidence="1">
    <location>
        <begin position="109"/>
        <end position="127"/>
    </location>
</feature>
<comment type="caution">
    <text evidence="2">The sequence shown here is derived from an EMBL/GenBank/DDBJ whole genome shotgun (WGS) entry which is preliminary data.</text>
</comment>
<feature type="transmembrane region" description="Helical" evidence="1">
    <location>
        <begin position="44"/>
        <end position="65"/>
    </location>
</feature>
<keyword evidence="3" id="KW-1185">Reference proteome</keyword>
<keyword evidence="1" id="KW-1133">Transmembrane helix</keyword>
<evidence type="ECO:0000313" key="2">
    <source>
        <dbReference type="EMBL" id="MBB6396998.1"/>
    </source>
</evidence>
<evidence type="ECO:0000256" key="1">
    <source>
        <dbReference type="SAM" id="Phobius"/>
    </source>
</evidence>
<evidence type="ECO:0000313" key="3">
    <source>
        <dbReference type="Proteomes" id="UP000546324"/>
    </source>
</evidence>
<dbReference type="EMBL" id="JACHMQ010000001">
    <property type="protein sequence ID" value="MBB6396998.1"/>
    <property type="molecule type" value="Genomic_DNA"/>
</dbReference>
<dbReference type="AlphaFoldDB" id="A0A7X0G075"/>
<proteinExistence type="predicted"/>
<name>A0A7X0G075_9ACTN</name>
<protein>
    <submittedName>
        <fullName evidence="2">Ca2+/Na+ antiporter</fullName>
    </submittedName>
</protein>
<organism evidence="2 3">
    <name type="scientific">Actinomadura coerulea</name>
    <dbReference type="NCBI Taxonomy" id="46159"/>
    <lineage>
        <taxon>Bacteria</taxon>
        <taxon>Bacillati</taxon>
        <taxon>Actinomycetota</taxon>
        <taxon>Actinomycetes</taxon>
        <taxon>Streptosporangiales</taxon>
        <taxon>Thermomonosporaceae</taxon>
        <taxon>Actinomadura</taxon>
    </lineage>
</organism>
<dbReference type="RefSeq" id="WP_185027030.1">
    <property type="nucleotide sequence ID" value="NZ_JACHMQ010000001.1"/>
</dbReference>
<keyword evidence="1" id="KW-0472">Membrane</keyword>
<sequence>MSSVILGTVLGALVGATAMGLSWMAVVGPGDLDHLADTAHTGAAFGAMCGIVSGVCGVLVGACAPGPADERKTAARIASNLAACGVAACLLMAAFSLAGLDITNGSSIVWLYLPVLYGVLAGAAIGLRDTTATAEAAATAETAAETKVAAGE</sequence>
<keyword evidence="1" id="KW-0812">Transmembrane</keyword>
<dbReference type="Proteomes" id="UP000546324">
    <property type="component" value="Unassembled WGS sequence"/>
</dbReference>
<accession>A0A7X0G075</accession>
<feature type="transmembrane region" description="Helical" evidence="1">
    <location>
        <begin position="77"/>
        <end position="97"/>
    </location>
</feature>